<accession>A0AAN9AAD4</accession>
<dbReference type="Proteomes" id="UP001381693">
    <property type="component" value="Unassembled WGS sequence"/>
</dbReference>
<protein>
    <submittedName>
        <fullName evidence="1">Uncharacterized protein</fullName>
    </submittedName>
</protein>
<gene>
    <name evidence="1" type="ORF">SK128_012890</name>
</gene>
<feature type="non-terminal residue" evidence="1">
    <location>
        <position position="1"/>
    </location>
</feature>
<dbReference type="AlphaFoldDB" id="A0AAN9AAD4"/>
<comment type="caution">
    <text evidence="1">The sequence shown here is derived from an EMBL/GenBank/DDBJ whole genome shotgun (WGS) entry which is preliminary data.</text>
</comment>
<dbReference type="EMBL" id="JAXCGZ010005966">
    <property type="protein sequence ID" value="KAK7080364.1"/>
    <property type="molecule type" value="Genomic_DNA"/>
</dbReference>
<proteinExistence type="predicted"/>
<keyword evidence="2" id="KW-1185">Reference proteome</keyword>
<sequence length="125" mass="13816">DGRETSVVESFISSGGFLLASEPCWTLLSNRGNTRLHIMSLFLRGPKRSSLLVDSNKMCLRVSLKCPASVLCLLVEVAWACGRRRPVVSGERLSATIYQRDNSSGTRRPNGQTVLELGKTKRHIN</sequence>
<evidence type="ECO:0000313" key="1">
    <source>
        <dbReference type="EMBL" id="KAK7080364.1"/>
    </source>
</evidence>
<name>A0AAN9AAD4_HALRR</name>
<reference evidence="1 2" key="1">
    <citation type="submission" date="2023-11" db="EMBL/GenBank/DDBJ databases">
        <title>Halocaridina rubra genome assembly.</title>
        <authorList>
            <person name="Smith C."/>
        </authorList>
    </citation>
    <scope>NUCLEOTIDE SEQUENCE [LARGE SCALE GENOMIC DNA]</scope>
    <source>
        <strain evidence="1">EP-1</strain>
        <tissue evidence="1">Whole</tissue>
    </source>
</reference>
<organism evidence="1 2">
    <name type="scientific">Halocaridina rubra</name>
    <name type="common">Hawaiian red shrimp</name>
    <dbReference type="NCBI Taxonomy" id="373956"/>
    <lineage>
        <taxon>Eukaryota</taxon>
        <taxon>Metazoa</taxon>
        <taxon>Ecdysozoa</taxon>
        <taxon>Arthropoda</taxon>
        <taxon>Crustacea</taxon>
        <taxon>Multicrustacea</taxon>
        <taxon>Malacostraca</taxon>
        <taxon>Eumalacostraca</taxon>
        <taxon>Eucarida</taxon>
        <taxon>Decapoda</taxon>
        <taxon>Pleocyemata</taxon>
        <taxon>Caridea</taxon>
        <taxon>Atyoidea</taxon>
        <taxon>Atyidae</taxon>
        <taxon>Halocaridina</taxon>
    </lineage>
</organism>
<evidence type="ECO:0000313" key="2">
    <source>
        <dbReference type="Proteomes" id="UP001381693"/>
    </source>
</evidence>